<dbReference type="Proteomes" id="UP000030755">
    <property type="component" value="Unassembled WGS sequence"/>
</dbReference>
<dbReference type="InterPro" id="IPR037516">
    <property type="entry name" value="Tripartite_DENN"/>
</dbReference>
<dbReference type="PROSITE" id="PS50211">
    <property type="entry name" value="DENN"/>
    <property type="match status" value="1"/>
</dbReference>
<dbReference type="InterPro" id="IPR051731">
    <property type="entry name" value="DENND11/AVL9_GEFs"/>
</dbReference>
<accession>A0A075AYR2</accession>
<dbReference type="HOGENOM" id="CLU_809312_0_0_1"/>
<dbReference type="Gene3D" id="3.40.50.11500">
    <property type="match status" value="1"/>
</dbReference>
<dbReference type="InterPro" id="IPR018307">
    <property type="entry name" value="ABL9/DENND6_dom"/>
</dbReference>
<proteinExistence type="inferred from homology"/>
<dbReference type="PANTHER" id="PTHR31017:SF1">
    <property type="entry name" value="LATE SECRETORY PATHWAY PROTEIN AVL9 HOMOLOG"/>
    <property type="match status" value="1"/>
</dbReference>
<dbReference type="GO" id="GO:0005737">
    <property type="term" value="C:cytoplasm"/>
    <property type="evidence" value="ECO:0007669"/>
    <property type="project" value="TreeGrafter"/>
</dbReference>
<gene>
    <name evidence="3" type="ORF">O9G_003828</name>
</gene>
<comment type="similarity">
    <text evidence="1">Belongs to the AVL9 family.</text>
</comment>
<keyword evidence="4" id="KW-1185">Reference proteome</keyword>
<dbReference type="Pfam" id="PF09794">
    <property type="entry name" value="Avl9"/>
    <property type="match status" value="1"/>
</dbReference>
<evidence type="ECO:0000313" key="3">
    <source>
        <dbReference type="EMBL" id="EPZ35417.1"/>
    </source>
</evidence>
<protein>
    <submittedName>
        <fullName evidence="3">Late secretory pathway protein AVL9 domain-containing protein</fullName>
    </submittedName>
</protein>
<dbReference type="AlphaFoldDB" id="A0A075AYR2"/>
<evidence type="ECO:0000259" key="2">
    <source>
        <dbReference type="PROSITE" id="PS50211"/>
    </source>
</evidence>
<evidence type="ECO:0000313" key="4">
    <source>
        <dbReference type="Proteomes" id="UP000030755"/>
    </source>
</evidence>
<dbReference type="PANTHER" id="PTHR31017">
    <property type="entry name" value="LATE SECRETORY PATHWAY PROTEIN AVL9-RELATED"/>
    <property type="match status" value="1"/>
</dbReference>
<dbReference type="InterPro" id="IPR043153">
    <property type="entry name" value="DENN_C"/>
</dbReference>
<sequence length="343" mass="38683">MEKGAIVAVALIEFHHTLGPNVQQIYPQSFTNHLSHAWKNLAFFSLPEGSHQKSAEHVYFHLPVTKEMDLPDQSCLFAVSCIAQIPVSQLAPISVTKEITRSSIQKAIVVVSTNPANSFVKSKVEIALRAYMKQDDLTDTKILEEVYQMLNSKAFSADMFLDGTVLRTIVPLYKSNILLLFKLMLLEKRIVIYSAYSGTLSQVVHSLMSLLPAIDLSITNSVPRHSSATCQLIPPRESKHTQSNGLPLVIFDRDNAVLQPYIPLNEIDYVCTKSLNHFLIGITNTILLKVEFFNYDVFFNVDTGVIDLKDQDDFVLSTNDNHFIEEICLYLSQFPDDLELKMK</sequence>
<dbReference type="OrthoDB" id="192887at2759"/>
<evidence type="ECO:0000256" key="1">
    <source>
        <dbReference type="ARBA" id="ARBA00038178"/>
    </source>
</evidence>
<organism evidence="3 4">
    <name type="scientific">Rozella allomycis (strain CSF55)</name>
    <dbReference type="NCBI Taxonomy" id="988480"/>
    <lineage>
        <taxon>Eukaryota</taxon>
        <taxon>Fungi</taxon>
        <taxon>Fungi incertae sedis</taxon>
        <taxon>Cryptomycota</taxon>
        <taxon>Cryptomycota incertae sedis</taxon>
        <taxon>Rozella</taxon>
    </lineage>
</organism>
<reference evidence="3 4" key="1">
    <citation type="journal article" date="2013" name="Curr. Biol.">
        <title>Shared signatures of parasitism and phylogenomics unite Cryptomycota and microsporidia.</title>
        <authorList>
            <person name="James T.Y."/>
            <person name="Pelin A."/>
            <person name="Bonen L."/>
            <person name="Ahrendt S."/>
            <person name="Sain D."/>
            <person name="Corradi N."/>
            <person name="Stajich J.E."/>
        </authorList>
    </citation>
    <scope>NUCLEOTIDE SEQUENCE [LARGE SCALE GENOMIC DNA]</scope>
    <source>
        <strain evidence="3 4">CSF55</strain>
    </source>
</reference>
<feature type="domain" description="UDENN" evidence="2">
    <location>
        <begin position="7"/>
        <end position="343"/>
    </location>
</feature>
<name>A0A075AYR2_ROZAC</name>
<dbReference type="EMBL" id="KE560844">
    <property type="protein sequence ID" value="EPZ35417.1"/>
    <property type="molecule type" value="Genomic_DNA"/>
</dbReference>